<dbReference type="InterPro" id="IPR008258">
    <property type="entry name" value="Transglycosylase_SLT_dom_1"/>
</dbReference>
<evidence type="ECO:0000256" key="1">
    <source>
        <dbReference type="SAM" id="Phobius"/>
    </source>
</evidence>
<dbReference type="EMBL" id="BARW01007412">
    <property type="protein sequence ID" value="GAI87295.1"/>
    <property type="molecule type" value="Genomic_DNA"/>
</dbReference>
<sequence length="120" mass="13609">MKPKTLGWIILGGGIITLLLLRSRLHEVVEDWEVRIFLNRLSPYQSIVEDWAYGFSVDENIVRALIWTESSGHPDAESKKHALGLMGVLYTTAQQMGFTGESDGLFDPDTNVYYGTKYLR</sequence>
<gene>
    <name evidence="3" type="ORF">S12H4_15434</name>
</gene>
<dbReference type="PANTHER" id="PTHR37423">
    <property type="entry name" value="SOLUBLE LYTIC MUREIN TRANSGLYCOSYLASE-RELATED"/>
    <property type="match status" value="1"/>
</dbReference>
<dbReference type="GO" id="GO:0000270">
    <property type="term" value="P:peptidoglycan metabolic process"/>
    <property type="evidence" value="ECO:0007669"/>
    <property type="project" value="InterPro"/>
</dbReference>
<accession>X1TI80</accession>
<feature type="transmembrane region" description="Helical" evidence="1">
    <location>
        <begin position="6"/>
        <end position="25"/>
    </location>
</feature>
<dbReference type="Pfam" id="PF01464">
    <property type="entry name" value="SLT"/>
    <property type="match status" value="1"/>
</dbReference>
<dbReference type="SUPFAM" id="SSF53955">
    <property type="entry name" value="Lysozyme-like"/>
    <property type="match status" value="1"/>
</dbReference>
<dbReference type="GO" id="GO:0008933">
    <property type="term" value="F:peptidoglycan lytic transglycosylase activity"/>
    <property type="evidence" value="ECO:0007669"/>
    <property type="project" value="InterPro"/>
</dbReference>
<feature type="non-terminal residue" evidence="3">
    <location>
        <position position="120"/>
    </location>
</feature>
<evidence type="ECO:0000313" key="3">
    <source>
        <dbReference type="EMBL" id="GAI87295.1"/>
    </source>
</evidence>
<evidence type="ECO:0000259" key="2">
    <source>
        <dbReference type="Pfam" id="PF01464"/>
    </source>
</evidence>
<dbReference type="Gene3D" id="1.10.530.10">
    <property type="match status" value="1"/>
</dbReference>
<keyword evidence="1" id="KW-0472">Membrane</keyword>
<feature type="domain" description="Transglycosylase SLT" evidence="2">
    <location>
        <begin position="49"/>
        <end position="120"/>
    </location>
</feature>
<proteinExistence type="predicted"/>
<organism evidence="3">
    <name type="scientific">marine sediment metagenome</name>
    <dbReference type="NCBI Taxonomy" id="412755"/>
    <lineage>
        <taxon>unclassified sequences</taxon>
        <taxon>metagenomes</taxon>
        <taxon>ecological metagenomes</taxon>
    </lineage>
</organism>
<keyword evidence="1" id="KW-0812">Transmembrane</keyword>
<name>X1TI80_9ZZZZ</name>
<reference evidence="3" key="1">
    <citation type="journal article" date="2014" name="Front. Microbiol.">
        <title>High frequency of phylogenetically diverse reductive dehalogenase-homologous genes in deep subseafloor sedimentary metagenomes.</title>
        <authorList>
            <person name="Kawai M."/>
            <person name="Futagami T."/>
            <person name="Toyoda A."/>
            <person name="Takaki Y."/>
            <person name="Nishi S."/>
            <person name="Hori S."/>
            <person name="Arai W."/>
            <person name="Tsubouchi T."/>
            <person name="Morono Y."/>
            <person name="Uchiyama I."/>
            <person name="Ito T."/>
            <person name="Fujiyama A."/>
            <person name="Inagaki F."/>
            <person name="Takami H."/>
        </authorList>
    </citation>
    <scope>NUCLEOTIDE SEQUENCE</scope>
    <source>
        <strain evidence="3">Expedition CK06-06</strain>
    </source>
</reference>
<dbReference type="PROSITE" id="PS00922">
    <property type="entry name" value="TRANSGLYCOSYLASE"/>
    <property type="match status" value="1"/>
</dbReference>
<keyword evidence="1" id="KW-1133">Transmembrane helix</keyword>
<dbReference type="GO" id="GO:0016020">
    <property type="term" value="C:membrane"/>
    <property type="evidence" value="ECO:0007669"/>
    <property type="project" value="InterPro"/>
</dbReference>
<dbReference type="AlphaFoldDB" id="X1TI80"/>
<comment type="caution">
    <text evidence="3">The sequence shown here is derived from an EMBL/GenBank/DDBJ whole genome shotgun (WGS) entry which is preliminary data.</text>
</comment>
<dbReference type="PANTHER" id="PTHR37423:SF2">
    <property type="entry name" value="MEMBRANE-BOUND LYTIC MUREIN TRANSGLYCOSYLASE C"/>
    <property type="match status" value="1"/>
</dbReference>
<dbReference type="InterPro" id="IPR000189">
    <property type="entry name" value="Transglyc_AS"/>
</dbReference>
<dbReference type="InterPro" id="IPR023346">
    <property type="entry name" value="Lysozyme-like_dom_sf"/>
</dbReference>
<protein>
    <recommendedName>
        <fullName evidence="2">Transglycosylase SLT domain-containing protein</fullName>
    </recommendedName>
</protein>